<evidence type="ECO:0000256" key="3">
    <source>
        <dbReference type="ARBA" id="ARBA00022475"/>
    </source>
</evidence>
<dbReference type="InterPro" id="IPR050366">
    <property type="entry name" value="BP-dependent_transpt_permease"/>
</dbReference>
<evidence type="ECO:0000256" key="5">
    <source>
        <dbReference type="ARBA" id="ARBA00022989"/>
    </source>
</evidence>
<evidence type="ECO:0000256" key="7">
    <source>
        <dbReference type="RuleBase" id="RU363032"/>
    </source>
</evidence>
<dbReference type="InterPro" id="IPR000515">
    <property type="entry name" value="MetI-like"/>
</dbReference>
<feature type="transmembrane region" description="Helical" evidence="7">
    <location>
        <begin position="102"/>
        <end position="127"/>
    </location>
</feature>
<evidence type="ECO:0000313" key="11">
    <source>
        <dbReference type="Proteomes" id="UP000698222"/>
    </source>
</evidence>
<accession>A0ABS4YMY9</accession>
<dbReference type="EMBL" id="JAGIOC010000001">
    <property type="protein sequence ID" value="MBP2410170.1"/>
    <property type="molecule type" value="Genomic_DNA"/>
</dbReference>
<comment type="caution">
    <text evidence="10">The sequence shown here is derived from an EMBL/GenBank/DDBJ whole genome shotgun (WGS) entry which is preliminary data.</text>
</comment>
<dbReference type="PANTHER" id="PTHR43386">
    <property type="entry name" value="OLIGOPEPTIDE TRANSPORT SYSTEM PERMEASE PROTEIN APPC"/>
    <property type="match status" value="1"/>
</dbReference>
<evidence type="ECO:0000259" key="9">
    <source>
        <dbReference type="PROSITE" id="PS50928"/>
    </source>
</evidence>
<evidence type="ECO:0000256" key="8">
    <source>
        <dbReference type="SAM" id="MobiDB-lite"/>
    </source>
</evidence>
<feature type="region of interest" description="Disordered" evidence="8">
    <location>
        <begin position="1"/>
        <end position="31"/>
    </location>
</feature>
<dbReference type="RefSeq" id="WP_209893374.1">
    <property type="nucleotide sequence ID" value="NZ_BAAAJV010000041.1"/>
</dbReference>
<keyword evidence="11" id="KW-1185">Reference proteome</keyword>
<dbReference type="PANTHER" id="PTHR43386:SF1">
    <property type="entry name" value="D,D-DIPEPTIDE TRANSPORT SYSTEM PERMEASE PROTEIN DDPC-RELATED"/>
    <property type="match status" value="1"/>
</dbReference>
<comment type="similarity">
    <text evidence="7">Belongs to the binding-protein-dependent transport system permease family.</text>
</comment>
<dbReference type="PROSITE" id="PS50928">
    <property type="entry name" value="ABC_TM1"/>
    <property type="match status" value="1"/>
</dbReference>
<keyword evidence="2 7" id="KW-0813">Transport</keyword>
<comment type="subcellular location">
    <subcellularLocation>
        <location evidence="1 7">Cell membrane</location>
        <topology evidence="1 7">Multi-pass membrane protein</topology>
    </subcellularLocation>
</comment>
<feature type="transmembrane region" description="Helical" evidence="7">
    <location>
        <begin position="266"/>
        <end position="289"/>
    </location>
</feature>
<dbReference type="Gene3D" id="1.10.3720.10">
    <property type="entry name" value="MetI-like"/>
    <property type="match status" value="1"/>
</dbReference>
<dbReference type="SUPFAM" id="SSF161098">
    <property type="entry name" value="MetI-like"/>
    <property type="match status" value="1"/>
</dbReference>
<proteinExistence type="inferred from homology"/>
<feature type="transmembrane region" description="Helical" evidence="7">
    <location>
        <begin position="221"/>
        <end position="246"/>
    </location>
</feature>
<evidence type="ECO:0000256" key="1">
    <source>
        <dbReference type="ARBA" id="ARBA00004651"/>
    </source>
</evidence>
<feature type="domain" description="ABC transmembrane type-1" evidence="9">
    <location>
        <begin position="100"/>
        <end position="289"/>
    </location>
</feature>
<name>A0ABS4YMY9_9MICO</name>
<dbReference type="CDD" id="cd06261">
    <property type="entry name" value="TM_PBP2"/>
    <property type="match status" value="1"/>
</dbReference>
<evidence type="ECO:0000256" key="4">
    <source>
        <dbReference type="ARBA" id="ARBA00022692"/>
    </source>
</evidence>
<dbReference type="Proteomes" id="UP000698222">
    <property type="component" value="Unassembled WGS sequence"/>
</dbReference>
<feature type="transmembrane region" description="Helical" evidence="7">
    <location>
        <begin position="40"/>
        <end position="61"/>
    </location>
</feature>
<gene>
    <name evidence="10" type="ORF">JOF44_003073</name>
</gene>
<keyword evidence="4 7" id="KW-0812">Transmembrane</keyword>
<sequence length="303" mass="31798">MNATALPDLSPTHAESADGPGPADGSSPSVDRRRRLDVPLLASGAFLALVVLLALIGPLLVDDPGEQDLLQRLSPPGTDGHLLGTDQLGRDVLARLVIGSRISVLVGVTAALLSGVIGSMIGIMAGYMGGWTDRLLMRLTDVQLAFPTLLLALAVIGFVGPSLATVIVVLGITGWVSYARVLRSEVLSLRTREFVEAAQVMGVPAHRIMIRHMLPNVTGPLATILTLQVGTVILAEAALSFLGLGIPATIATWGSMLADGQLYMGTAWWLAVFPGTALLLTVLSINIAGDAVRDRFDPRTYTS</sequence>
<reference evidence="10 11" key="1">
    <citation type="submission" date="2021-03" db="EMBL/GenBank/DDBJ databases">
        <title>Sequencing the genomes of 1000 actinobacteria strains.</title>
        <authorList>
            <person name="Klenk H.-P."/>
        </authorList>
    </citation>
    <scope>NUCLEOTIDE SEQUENCE [LARGE SCALE GENOMIC DNA]</scope>
    <source>
        <strain evidence="10 11">DSM 14564</strain>
    </source>
</reference>
<organism evidence="10 11">
    <name type="scientific">Brachybacterium fresconis</name>
    <dbReference type="NCBI Taxonomy" id="173363"/>
    <lineage>
        <taxon>Bacteria</taxon>
        <taxon>Bacillati</taxon>
        <taxon>Actinomycetota</taxon>
        <taxon>Actinomycetes</taxon>
        <taxon>Micrococcales</taxon>
        <taxon>Dermabacteraceae</taxon>
        <taxon>Brachybacterium</taxon>
    </lineage>
</organism>
<dbReference type="InterPro" id="IPR035906">
    <property type="entry name" value="MetI-like_sf"/>
</dbReference>
<evidence type="ECO:0000256" key="6">
    <source>
        <dbReference type="ARBA" id="ARBA00023136"/>
    </source>
</evidence>
<keyword evidence="6 7" id="KW-0472">Membrane</keyword>
<evidence type="ECO:0000313" key="10">
    <source>
        <dbReference type="EMBL" id="MBP2410170.1"/>
    </source>
</evidence>
<evidence type="ECO:0000256" key="2">
    <source>
        <dbReference type="ARBA" id="ARBA00022448"/>
    </source>
</evidence>
<keyword evidence="5 7" id="KW-1133">Transmembrane helix</keyword>
<dbReference type="Pfam" id="PF00528">
    <property type="entry name" value="BPD_transp_1"/>
    <property type="match status" value="1"/>
</dbReference>
<protein>
    <submittedName>
        <fullName evidence="10">Peptide/nickel transport system permease protein</fullName>
    </submittedName>
</protein>
<keyword evidence="3" id="KW-1003">Cell membrane</keyword>